<evidence type="ECO:0000256" key="1">
    <source>
        <dbReference type="SAM" id="MobiDB-lite"/>
    </source>
</evidence>
<dbReference type="EMBL" id="JBHSDP010000013">
    <property type="protein sequence ID" value="MFC4328464.1"/>
    <property type="molecule type" value="Genomic_DNA"/>
</dbReference>
<feature type="compositionally biased region" description="Basic and acidic residues" evidence="1">
    <location>
        <begin position="61"/>
        <end position="71"/>
    </location>
</feature>
<dbReference type="RefSeq" id="WP_381738700.1">
    <property type="nucleotide sequence ID" value="NZ_JBHSDP010000013.1"/>
</dbReference>
<accession>A0ABV8TD02</accession>
<reference evidence="3" key="1">
    <citation type="journal article" date="2019" name="Int. J. Syst. Evol. Microbiol.">
        <title>The Global Catalogue of Microorganisms (GCM) 10K type strain sequencing project: providing services to taxonomists for standard genome sequencing and annotation.</title>
        <authorList>
            <consortium name="The Broad Institute Genomics Platform"/>
            <consortium name="The Broad Institute Genome Sequencing Center for Infectious Disease"/>
            <person name="Wu L."/>
            <person name="Ma J."/>
        </authorList>
    </citation>
    <scope>NUCLEOTIDE SEQUENCE [LARGE SCALE GENOMIC DNA]</scope>
    <source>
        <strain evidence="3">PCU 347</strain>
    </source>
</reference>
<feature type="compositionally biased region" description="Low complexity" evidence="1">
    <location>
        <begin position="103"/>
        <end position="116"/>
    </location>
</feature>
<sequence length="352" mass="35676">MRQRTGTPRHGRREARPTAPVTGPPAPPPPPRPGLGAAWVTVCFGAPASAVTPGTPPGDGHPPEDWGPRDAWEPPHGWERLHAWERLHGWRRLAVLRRLAAPGRAAGAGRPVAPGRSATPARPGPDGPGGSGAAARPDAPSPPGSPGPAGWAAVLWRSDVSHGRAFVRADPPARAPDGPLGPVRPACGHPPYGGLPVNGTPPNGLPPNGLPCDVHLRADPDAPGRPELAEHADVLVSRVPLPAPAARARVDDLLARHPGCLVAAVPGVGTGYVLGVRGVSGVRGGPADGPGTRRAGPAPYGTGRHEPGAYAASALAASVLHAWLAAGGAREALRAVVPLDHPWSGRYSTGGG</sequence>
<gene>
    <name evidence="2" type="ORF">ACFPC0_11560</name>
</gene>
<feature type="compositionally biased region" description="Basic residues" evidence="1">
    <location>
        <begin position="1"/>
        <end position="13"/>
    </location>
</feature>
<keyword evidence="3" id="KW-1185">Reference proteome</keyword>
<evidence type="ECO:0000313" key="2">
    <source>
        <dbReference type="EMBL" id="MFC4328464.1"/>
    </source>
</evidence>
<feature type="region of interest" description="Disordered" evidence="1">
    <location>
        <begin position="168"/>
        <end position="204"/>
    </location>
</feature>
<protein>
    <submittedName>
        <fullName evidence="2">Uncharacterized protein</fullName>
    </submittedName>
</protein>
<name>A0ABV8TD02_9ACTN</name>
<feature type="compositionally biased region" description="Low complexity" evidence="1">
    <location>
        <begin position="168"/>
        <end position="181"/>
    </location>
</feature>
<dbReference type="Proteomes" id="UP001595824">
    <property type="component" value="Unassembled WGS sequence"/>
</dbReference>
<evidence type="ECO:0000313" key="3">
    <source>
        <dbReference type="Proteomes" id="UP001595824"/>
    </source>
</evidence>
<proteinExistence type="predicted"/>
<organism evidence="2 3">
    <name type="scientific">Streptomyces andamanensis</name>
    <dbReference type="NCBI Taxonomy" id="1565035"/>
    <lineage>
        <taxon>Bacteria</taxon>
        <taxon>Bacillati</taxon>
        <taxon>Actinomycetota</taxon>
        <taxon>Actinomycetes</taxon>
        <taxon>Kitasatosporales</taxon>
        <taxon>Streptomycetaceae</taxon>
        <taxon>Streptomyces</taxon>
    </lineage>
</organism>
<feature type="region of interest" description="Disordered" evidence="1">
    <location>
        <begin position="284"/>
        <end position="303"/>
    </location>
</feature>
<comment type="caution">
    <text evidence="2">The sequence shown here is derived from an EMBL/GenBank/DDBJ whole genome shotgun (WGS) entry which is preliminary data.</text>
</comment>
<feature type="region of interest" description="Disordered" evidence="1">
    <location>
        <begin position="103"/>
        <end position="151"/>
    </location>
</feature>
<feature type="compositionally biased region" description="Pro residues" evidence="1">
    <location>
        <begin position="22"/>
        <end position="33"/>
    </location>
</feature>
<feature type="region of interest" description="Disordered" evidence="1">
    <location>
        <begin position="1"/>
        <end position="71"/>
    </location>
</feature>